<name>A0A7S4SAQ6_9DINO</name>
<gene>
    <name evidence="1" type="ORF">AMON00008_LOCUS47181</name>
</gene>
<reference evidence="1" key="1">
    <citation type="submission" date="2021-01" db="EMBL/GenBank/DDBJ databases">
        <authorList>
            <person name="Corre E."/>
            <person name="Pelletier E."/>
            <person name="Niang G."/>
            <person name="Scheremetjew M."/>
            <person name="Finn R."/>
            <person name="Kale V."/>
            <person name="Holt S."/>
            <person name="Cochrane G."/>
            <person name="Meng A."/>
            <person name="Brown T."/>
            <person name="Cohen L."/>
        </authorList>
    </citation>
    <scope>NUCLEOTIDE SEQUENCE</scope>
    <source>
        <strain evidence="1">CCMP3105</strain>
    </source>
</reference>
<protein>
    <submittedName>
        <fullName evidence="1">Uncharacterized protein</fullName>
    </submittedName>
</protein>
<proteinExistence type="predicted"/>
<evidence type="ECO:0000313" key="1">
    <source>
        <dbReference type="EMBL" id="CAE4639168.1"/>
    </source>
</evidence>
<dbReference type="AlphaFoldDB" id="A0A7S4SAQ6"/>
<accession>A0A7S4SAQ6</accession>
<dbReference type="EMBL" id="HBNR01066780">
    <property type="protein sequence ID" value="CAE4639168.1"/>
    <property type="molecule type" value="Transcribed_RNA"/>
</dbReference>
<sequence>MAASEVDAGPAPADAEHELPGSVSVQLLSGQSFDLGSPQPGQMVGEICRLLEERRPLEDGTKYELFAGDRALQPEEAPPQRALTAVVTKLSLLQRVAGSWRKEAGDHYFVGLRIQEDGAYECNSGRVRDGLLRIVSEEGRRVNLRRTINGANDHMFEVSEDARQMKGHCPQSGCRWTLVKET</sequence>
<organism evidence="1">
    <name type="scientific">Alexandrium monilatum</name>
    <dbReference type="NCBI Taxonomy" id="311494"/>
    <lineage>
        <taxon>Eukaryota</taxon>
        <taxon>Sar</taxon>
        <taxon>Alveolata</taxon>
        <taxon>Dinophyceae</taxon>
        <taxon>Gonyaulacales</taxon>
        <taxon>Pyrocystaceae</taxon>
        <taxon>Alexandrium</taxon>
    </lineage>
</organism>